<feature type="compositionally biased region" description="Low complexity" evidence="1">
    <location>
        <begin position="549"/>
        <end position="561"/>
    </location>
</feature>
<feature type="compositionally biased region" description="Low complexity" evidence="1">
    <location>
        <begin position="355"/>
        <end position="364"/>
    </location>
</feature>
<feature type="region of interest" description="Disordered" evidence="1">
    <location>
        <begin position="480"/>
        <end position="635"/>
    </location>
</feature>
<proteinExistence type="predicted"/>
<comment type="caution">
    <text evidence="2">The sequence shown here is derived from an EMBL/GenBank/DDBJ whole genome shotgun (WGS) entry which is preliminary data.</text>
</comment>
<organism evidence="2 3">
    <name type="scientific">Porites evermanni</name>
    <dbReference type="NCBI Taxonomy" id="104178"/>
    <lineage>
        <taxon>Eukaryota</taxon>
        <taxon>Metazoa</taxon>
        <taxon>Cnidaria</taxon>
        <taxon>Anthozoa</taxon>
        <taxon>Hexacorallia</taxon>
        <taxon>Scleractinia</taxon>
        <taxon>Fungiina</taxon>
        <taxon>Poritidae</taxon>
        <taxon>Porites</taxon>
    </lineage>
</organism>
<name>A0ABN8RCU5_9CNID</name>
<sequence length="635" mass="68889">QECIIRAQRALEEIYQDPYPYSYNVKRGLTEILNRRFQGSCLDFMDTFMAQTIQLLKRLKAKGFPLTKEGKVIVHLFAPCNHLESGEMFYQVGHTTPGRLALKFTKYQGNDVIQQPSTVQEKDFPLAFTKAFIEKMRNIAIEMGDQLMRVLLTSKKNGHSGDYSILKVEVNSFMPESSTDFECHIPVMETGVPKCDNAFGNWPDQTLTEDEPGWGPGRRLQEDSNGLSCANSSNSSHLPHMQTVKSDQPAAAVGSYSTSIPNPAYPPMMQAVKDDKMTSDPGAQVQDQTFSKSGSSNPSYPPHLPLMQTVKSDQPAAVMGSYSTSNPNPAYPPMMKAVKDDKMTLVAGAQVQEQSSSKSGSSNPSYPPLMQAVNGNPSASSVTKNRTTCGDRSYSNPAYPPVSDAVQNSPTAFGGPGNQTREHLSTDNKENPAYPPTIQAVKPNTIFSGSDYQLENHPRTSGESKPAYPDLLHAVRNGTMRNETASSESCRSAEHSLTGDTISPAYPPIRKAVNDEPLPSTSGYDSPNGPGSNPPYPAMMTAVQDNIPSSQAASQSEECSAIGNSSNQPYPPLIQAVQSFPPTPSTDQQPRGSLSSLSVNNIEYSPDTQTSGSIPMSSTRSDSDSSMLVDDSELF</sequence>
<dbReference type="EMBL" id="CALNXI010001734">
    <property type="protein sequence ID" value="CAH3175982.1"/>
    <property type="molecule type" value="Genomic_DNA"/>
</dbReference>
<accession>A0ABN8RCU5</accession>
<evidence type="ECO:0000313" key="2">
    <source>
        <dbReference type="EMBL" id="CAH3175982.1"/>
    </source>
</evidence>
<feature type="compositionally biased region" description="Polar residues" evidence="1">
    <location>
        <begin position="576"/>
        <end position="616"/>
    </location>
</feature>
<feature type="compositionally biased region" description="Polar residues" evidence="1">
    <location>
        <begin position="480"/>
        <end position="490"/>
    </location>
</feature>
<reference evidence="2 3" key="1">
    <citation type="submission" date="2022-05" db="EMBL/GenBank/DDBJ databases">
        <authorList>
            <consortium name="Genoscope - CEA"/>
            <person name="William W."/>
        </authorList>
    </citation>
    <scope>NUCLEOTIDE SEQUENCE [LARGE SCALE GENOMIC DNA]</scope>
</reference>
<keyword evidence="3" id="KW-1185">Reference proteome</keyword>
<feature type="compositionally biased region" description="Polar residues" evidence="1">
    <location>
        <begin position="223"/>
        <end position="237"/>
    </location>
</feature>
<feature type="compositionally biased region" description="Low complexity" evidence="1">
    <location>
        <begin position="522"/>
        <end position="531"/>
    </location>
</feature>
<feature type="compositionally biased region" description="Low complexity" evidence="1">
    <location>
        <begin position="617"/>
        <end position="629"/>
    </location>
</feature>
<feature type="compositionally biased region" description="Polar residues" evidence="1">
    <location>
        <begin position="373"/>
        <end position="391"/>
    </location>
</feature>
<gene>
    <name evidence="2" type="ORF">PEVE_00010432</name>
</gene>
<feature type="compositionally biased region" description="Basic and acidic residues" evidence="1">
    <location>
        <begin position="420"/>
        <end position="430"/>
    </location>
</feature>
<dbReference type="Proteomes" id="UP001159427">
    <property type="component" value="Unassembled WGS sequence"/>
</dbReference>
<feature type="compositionally biased region" description="Polar residues" evidence="1">
    <location>
        <begin position="285"/>
        <end position="298"/>
    </location>
</feature>
<protein>
    <submittedName>
        <fullName evidence="2">Uncharacterized protein</fullName>
    </submittedName>
</protein>
<feature type="region of interest" description="Disordered" evidence="1">
    <location>
        <begin position="210"/>
        <end position="307"/>
    </location>
</feature>
<feature type="region of interest" description="Disordered" evidence="1">
    <location>
        <begin position="349"/>
        <end position="391"/>
    </location>
</feature>
<evidence type="ECO:0000256" key="1">
    <source>
        <dbReference type="SAM" id="MobiDB-lite"/>
    </source>
</evidence>
<feature type="region of interest" description="Disordered" evidence="1">
    <location>
        <begin position="409"/>
        <end position="441"/>
    </location>
</feature>
<evidence type="ECO:0000313" key="3">
    <source>
        <dbReference type="Proteomes" id="UP001159427"/>
    </source>
</evidence>
<feature type="non-terminal residue" evidence="2">
    <location>
        <position position="1"/>
    </location>
</feature>